<dbReference type="GO" id="GO:0016740">
    <property type="term" value="F:transferase activity"/>
    <property type="evidence" value="ECO:0007669"/>
    <property type="project" value="UniProtKB-ARBA"/>
</dbReference>
<proteinExistence type="predicted"/>
<evidence type="ECO:0000313" key="6">
    <source>
        <dbReference type="EMBL" id="MCY1720571.1"/>
    </source>
</evidence>
<keyword evidence="4 5" id="KW-0472">Membrane</keyword>
<feature type="transmembrane region" description="Helical" evidence="5">
    <location>
        <begin position="43"/>
        <end position="63"/>
    </location>
</feature>
<dbReference type="RefSeq" id="WP_343332905.1">
    <property type="nucleotide sequence ID" value="NZ_JAPOHD010000019.1"/>
</dbReference>
<name>A0A9X3J6K4_9BACT</name>
<comment type="subcellular location">
    <subcellularLocation>
        <location evidence="1">Endomembrane system</location>
        <topology evidence="1">Multi-pass membrane protein</topology>
    </subcellularLocation>
</comment>
<dbReference type="Gene3D" id="1.20.120.1630">
    <property type="match status" value="1"/>
</dbReference>
<dbReference type="EMBL" id="JAPOHD010000019">
    <property type="protein sequence ID" value="MCY1720571.1"/>
    <property type="molecule type" value="Genomic_DNA"/>
</dbReference>
<dbReference type="GO" id="GO:0012505">
    <property type="term" value="C:endomembrane system"/>
    <property type="evidence" value="ECO:0007669"/>
    <property type="project" value="UniProtKB-SubCell"/>
</dbReference>
<protein>
    <submittedName>
        <fullName evidence="6">DUF1295 domain-containing protein</fullName>
    </submittedName>
</protein>
<evidence type="ECO:0000256" key="5">
    <source>
        <dbReference type="SAM" id="Phobius"/>
    </source>
</evidence>
<dbReference type="InterPro" id="IPR007318">
    <property type="entry name" value="Phopholipid_MeTrfase"/>
</dbReference>
<dbReference type="Pfam" id="PF04191">
    <property type="entry name" value="PEMT"/>
    <property type="match status" value="1"/>
</dbReference>
<gene>
    <name evidence="6" type="ORF">OU798_09475</name>
</gene>
<dbReference type="Proteomes" id="UP001145087">
    <property type="component" value="Unassembled WGS sequence"/>
</dbReference>
<dbReference type="AlphaFoldDB" id="A0A9X3J6K4"/>
<reference evidence="6" key="1">
    <citation type="submission" date="2022-11" db="EMBL/GenBank/DDBJ databases">
        <title>Marilongibacter aestuarii gen. nov., sp. nov., isolated from tidal flat sediment.</title>
        <authorList>
            <person name="Jiayan W."/>
        </authorList>
    </citation>
    <scope>NUCLEOTIDE SEQUENCE</scope>
    <source>
        <strain evidence="6">Z1-6</strain>
    </source>
</reference>
<evidence type="ECO:0000256" key="3">
    <source>
        <dbReference type="ARBA" id="ARBA00022989"/>
    </source>
</evidence>
<accession>A0A9X3J6K4</accession>
<evidence type="ECO:0000256" key="4">
    <source>
        <dbReference type="ARBA" id="ARBA00023136"/>
    </source>
</evidence>
<keyword evidence="2 5" id="KW-0812">Transmembrane</keyword>
<evidence type="ECO:0000256" key="1">
    <source>
        <dbReference type="ARBA" id="ARBA00004127"/>
    </source>
</evidence>
<feature type="transmembrane region" description="Helical" evidence="5">
    <location>
        <begin position="94"/>
        <end position="124"/>
    </location>
</feature>
<feature type="transmembrane region" description="Helical" evidence="5">
    <location>
        <begin position="196"/>
        <end position="215"/>
    </location>
</feature>
<keyword evidence="7" id="KW-1185">Reference proteome</keyword>
<dbReference type="PANTHER" id="PTHR12714">
    <property type="entry name" value="PROTEIN-S ISOPRENYLCYSTEINE O-METHYLTRANSFERASE"/>
    <property type="match status" value="1"/>
</dbReference>
<sequence length="227" mass="25789">MLVKFGNWIFHYRNFLFPVFYLTLFIPSPQLFADNTISLSIGAIIIFLGMFTRSVTIGLVYIVRGGKNRRIHASNLVTEGIYSVCRNPMYLGNLLLLLGFGIFANSVLYMAIMFPVFALIYLGIIKAEEAFLINEFGEEYVAYKKKTFAIIPKLGGLGKAFAGYKFNFTRVVIREYNSLFIYACGILLLSYHQKVMSLQASAILLIIFLVVYLVVKVLKRKRILKAS</sequence>
<evidence type="ECO:0000256" key="2">
    <source>
        <dbReference type="ARBA" id="ARBA00022692"/>
    </source>
</evidence>
<comment type="caution">
    <text evidence="6">The sequence shown here is derived from an EMBL/GenBank/DDBJ whole genome shotgun (WGS) entry which is preliminary data.</text>
</comment>
<organism evidence="6 7">
    <name type="scientific">Draconibacterium aestuarii</name>
    <dbReference type="NCBI Taxonomy" id="2998507"/>
    <lineage>
        <taxon>Bacteria</taxon>
        <taxon>Pseudomonadati</taxon>
        <taxon>Bacteroidota</taxon>
        <taxon>Bacteroidia</taxon>
        <taxon>Marinilabiliales</taxon>
        <taxon>Prolixibacteraceae</taxon>
        <taxon>Draconibacterium</taxon>
    </lineage>
</organism>
<evidence type="ECO:0000313" key="7">
    <source>
        <dbReference type="Proteomes" id="UP001145087"/>
    </source>
</evidence>
<dbReference type="PANTHER" id="PTHR12714:SF9">
    <property type="entry name" value="PROTEIN-S-ISOPRENYLCYSTEINE O-METHYLTRANSFERASE"/>
    <property type="match status" value="1"/>
</dbReference>
<keyword evidence="3 5" id="KW-1133">Transmembrane helix</keyword>